<dbReference type="Pfam" id="PF04773">
    <property type="entry name" value="FecR"/>
    <property type="match status" value="1"/>
</dbReference>
<feature type="domain" description="FecR protein" evidence="2">
    <location>
        <begin position="188"/>
        <end position="282"/>
    </location>
</feature>
<proteinExistence type="predicted"/>
<feature type="domain" description="Protein FecR C-terminal" evidence="3">
    <location>
        <begin position="327"/>
        <end position="390"/>
    </location>
</feature>
<reference evidence="4 5" key="1">
    <citation type="submission" date="2018-02" db="EMBL/GenBank/DDBJ databases">
        <title>The draft genome of Sphingobacterium gobiense H7.</title>
        <authorList>
            <person name="Li L."/>
            <person name="Liu L."/>
            <person name="Zhang X."/>
            <person name="Wang T."/>
            <person name="Liang L."/>
        </authorList>
    </citation>
    <scope>NUCLEOTIDE SEQUENCE [LARGE SCALE GENOMIC DNA]</scope>
    <source>
        <strain evidence="4 5">ACCC 05757</strain>
    </source>
</reference>
<gene>
    <name evidence="4" type="ORF">C5749_05520</name>
</gene>
<evidence type="ECO:0000259" key="3">
    <source>
        <dbReference type="Pfam" id="PF16344"/>
    </source>
</evidence>
<dbReference type="Proteomes" id="UP000238642">
    <property type="component" value="Unassembled WGS sequence"/>
</dbReference>
<protein>
    <recommendedName>
        <fullName evidence="6">Anti-sigma factor</fullName>
    </recommendedName>
</protein>
<comment type="caution">
    <text evidence="4">The sequence shown here is derived from an EMBL/GenBank/DDBJ whole genome shotgun (WGS) entry which is preliminary data.</text>
</comment>
<dbReference type="GO" id="GO:0016989">
    <property type="term" value="F:sigma factor antagonist activity"/>
    <property type="evidence" value="ECO:0007669"/>
    <property type="project" value="TreeGrafter"/>
</dbReference>
<dbReference type="Pfam" id="PF16344">
    <property type="entry name" value="FecR_C"/>
    <property type="match status" value="1"/>
</dbReference>
<dbReference type="FunFam" id="2.60.120.1440:FF:000001">
    <property type="entry name" value="Putative anti-sigma factor"/>
    <property type="match status" value="1"/>
</dbReference>
<keyword evidence="1" id="KW-1133">Transmembrane helix</keyword>
<dbReference type="EMBL" id="PVBS01000001">
    <property type="protein sequence ID" value="PRD56690.1"/>
    <property type="molecule type" value="Genomic_DNA"/>
</dbReference>
<keyword evidence="5" id="KW-1185">Reference proteome</keyword>
<dbReference type="PANTHER" id="PTHR30273">
    <property type="entry name" value="PERIPLASMIC SIGNAL SENSOR AND SIGMA FACTOR ACTIVATOR FECR-RELATED"/>
    <property type="match status" value="1"/>
</dbReference>
<evidence type="ECO:0008006" key="6">
    <source>
        <dbReference type="Google" id="ProtNLM"/>
    </source>
</evidence>
<evidence type="ECO:0000259" key="2">
    <source>
        <dbReference type="Pfam" id="PF04773"/>
    </source>
</evidence>
<dbReference type="PANTHER" id="PTHR30273:SF2">
    <property type="entry name" value="PROTEIN FECR"/>
    <property type="match status" value="1"/>
</dbReference>
<evidence type="ECO:0000313" key="5">
    <source>
        <dbReference type="Proteomes" id="UP000238642"/>
    </source>
</evidence>
<dbReference type="InterPro" id="IPR032508">
    <property type="entry name" value="FecR_C"/>
</dbReference>
<evidence type="ECO:0000256" key="1">
    <source>
        <dbReference type="SAM" id="Phobius"/>
    </source>
</evidence>
<accession>A0A2S9JTY3</accession>
<dbReference type="InterPro" id="IPR012373">
    <property type="entry name" value="Ferrdict_sens_TM"/>
</dbReference>
<dbReference type="Gene3D" id="2.60.120.1440">
    <property type="match status" value="1"/>
</dbReference>
<sequence>MYLYKNRPKVDHNKANIRALLQRYKDGKCSREELEHLYDGLSNNNDDVDKALWESLLQEVETAQLNDQKFEDLYHKISSKTIAISKKRTVKRLIPLWAAAAVLLICLFGLYLYNDTSQKTTPETQRYTKLVDVAPGSNKAMLKTADGSVIVLNEAQEGIIMGDEITYTNGSEVAEPANSGDGEVRYELSTPNGGTYRVTLDDGSIVWLNAASKLVYPAKFSQHERKVEIEGEAYFEIQKDAKRPFRVTTGDQTVEVLGTSFNINAYPNERFVRTTLVEGKVKVGHKDELSSSIYLRPGQQSILKNGGDISVREANLMEQVGWKEGLFYFDETALADAMLQLGRWYDIEIRYDGDVSRTYFYGQIPRSKSLKSVLNILEESNVRFRLTKEKTKNVLTVLSAQ</sequence>
<name>A0A2S9JTY3_9SPHI</name>
<keyword evidence="1" id="KW-0812">Transmembrane</keyword>
<keyword evidence="1" id="KW-0472">Membrane</keyword>
<evidence type="ECO:0000313" key="4">
    <source>
        <dbReference type="EMBL" id="PRD56690.1"/>
    </source>
</evidence>
<dbReference type="AlphaFoldDB" id="A0A2S9JTY3"/>
<feature type="transmembrane region" description="Helical" evidence="1">
    <location>
        <begin position="93"/>
        <end position="113"/>
    </location>
</feature>
<organism evidence="4 5">
    <name type="scientific">Sphingobacterium gobiense</name>
    <dbReference type="NCBI Taxonomy" id="1382456"/>
    <lineage>
        <taxon>Bacteria</taxon>
        <taxon>Pseudomonadati</taxon>
        <taxon>Bacteroidota</taxon>
        <taxon>Sphingobacteriia</taxon>
        <taxon>Sphingobacteriales</taxon>
        <taxon>Sphingobacteriaceae</taxon>
        <taxon>Sphingobacterium</taxon>
    </lineage>
</organism>
<dbReference type="InterPro" id="IPR006860">
    <property type="entry name" value="FecR"/>
</dbReference>
<dbReference type="Gene3D" id="3.55.50.30">
    <property type="match status" value="1"/>
</dbReference>